<dbReference type="EMBL" id="BAEH01000027">
    <property type="protein sequence ID" value="GAB17326.1"/>
    <property type="molecule type" value="Genomic_DNA"/>
</dbReference>
<dbReference type="SUPFAM" id="SSF46785">
    <property type="entry name" value="Winged helix' DNA-binding domain"/>
    <property type="match status" value="1"/>
</dbReference>
<evidence type="ECO:0000256" key="3">
    <source>
        <dbReference type="ARBA" id="ARBA00023163"/>
    </source>
</evidence>
<proteinExistence type="predicted"/>
<dbReference type="InterPro" id="IPR036390">
    <property type="entry name" value="WH_DNA-bd_sf"/>
</dbReference>
<dbReference type="STRING" id="1077974.GOEFS_027_00020"/>
<keyword evidence="7" id="KW-1185">Reference proteome</keyword>
<dbReference type="Gene3D" id="1.10.10.10">
    <property type="entry name" value="Winged helix-like DNA-binding domain superfamily/Winged helix DNA-binding domain"/>
    <property type="match status" value="1"/>
</dbReference>
<dbReference type="AlphaFoldDB" id="H0QWX5"/>
<dbReference type="PRINTS" id="PR00778">
    <property type="entry name" value="HTHARSR"/>
</dbReference>
<evidence type="ECO:0000256" key="1">
    <source>
        <dbReference type="ARBA" id="ARBA00023015"/>
    </source>
</evidence>
<keyword evidence="3" id="KW-0804">Transcription</keyword>
<keyword evidence="1" id="KW-0805">Transcription regulation</keyword>
<evidence type="ECO:0000313" key="6">
    <source>
        <dbReference type="EMBL" id="GAB17326.1"/>
    </source>
</evidence>
<dbReference type="OrthoDB" id="3400172at2"/>
<dbReference type="SMART" id="SM00418">
    <property type="entry name" value="HTH_ARSR"/>
    <property type="match status" value="1"/>
</dbReference>
<dbReference type="GO" id="GO:0003677">
    <property type="term" value="F:DNA binding"/>
    <property type="evidence" value="ECO:0007669"/>
    <property type="project" value="UniProtKB-KW"/>
</dbReference>
<dbReference type="CDD" id="cd00090">
    <property type="entry name" value="HTH_ARSR"/>
    <property type="match status" value="1"/>
</dbReference>
<name>H0QWX5_9ACTN</name>
<organism evidence="6 7">
    <name type="scientific">Gordonia effusa NBRC 100432</name>
    <dbReference type="NCBI Taxonomy" id="1077974"/>
    <lineage>
        <taxon>Bacteria</taxon>
        <taxon>Bacillati</taxon>
        <taxon>Actinomycetota</taxon>
        <taxon>Actinomycetes</taxon>
        <taxon>Mycobacteriales</taxon>
        <taxon>Gordoniaceae</taxon>
        <taxon>Gordonia</taxon>
    </lineage>
</organism>
<comment type="caution">
    <text evidence="6">The sequence shown here is derived from an EMBL/GenBank/DDBJ whole genome shotgun (WGS) entry which is preliminary data.</text>
</comment>
<dbReference type="InterPro" id="IPR036388">
    <property type="entry name" value="WH-like_DNA-bd_sf"/>
</dbReference>
<dbReference type="InterPro" id="IPR051011">
    <property type="entry name" value="Metal_resp_trans_reg"/>
</dbReference>
<dbReference type="Proteomes" id="UP000035034">
    <property type="component" value="Unassembled WGS sequence"/>
</dbReference>
<dbReference type="GO" id="GO:0003700">
    <property type="term" value="F:DNA-binding transcription factor activity"/>
    <property type="evidence" value="ECO:0007669"/>
    <property type="project" value="InterPro"/>
</dbReference>
<dbReference type="InterPro" id="IPR001845">
    <property type="entry name" value="HTH_ArsR_DNA-bd_dom"/>
</dbReference>
<dbReference type="PANTHER" id="PTHR43132:SF6">
    <property type="entry name" value="HTH-TYPE TRANSCRIPTIONAL REPRESSOR CZRA"/>
    <property type="match status" value="1"/>
</dbReference>
<evidence type="ECO:0000256" key="4">
    <source>
        <dbReference type="SAM" id="MobiDB-lite"/>
    </source>
</evidence>
<dbReference type="InterPro" id="IPR011991">
    <property type="entry name" value="ArsR-like_HTH"/>
</dbReference>
<dbReference type="PANTHER" id="PTHR43132">
    <property type="entry name" value="ARSENICAL RESISTANCE OPERON REPRESSOR ARSR-RELATED"/>
    <property type="match status" value="1"/>
</dbReference>
<reference evidence="6 7" key="1">
    <citation type="submission" date="2011-12" db="EMBL/GenBank/DDBJ databases">
        <title>Whole genome shotgun sequence of Gordonia effusa NBRC 100432.</title>
        <authorList>
            <person name="Yoshida I."/>
            <person name="Takarada H."/>
            <person name="Hosoyama A."/>
            <person name="Tsuchikane K."/>
            <person name="Katsumata H."/>
            <person name="Yamazaki S."/>
            <person name="Fujita N."/>
        </authorList>
    </citation>
    <scope>NUCLEOTIDE SEQUENCE [LARGE SCALE GENOMIC DNA]</scope>
    <source>
        <strain evidence="6 7">NBRC 100432</strain>
    </source>
</reference>
<dbReference type="PROSITE" id="PS50987">
    <property type="entry name" value="HTH_ARSR_2"/>
    <property type="match status" value="1"/>
</dbReference>
<sequence length="124" mass="13252">MSETHVDPLGPDAIDPGPLGHASPPIPTDADSLAAAGDLLRALAAPARIAIVLSLQQQGKCVHELVGEFGFSQPLVSQHLRVLKDAGVVRGNRNGREIMYELVDDHLAHIVNDAVLHATERHHD</sequence>
<dbReference type="eggNOG" id="COG0640">
    <property type="taxonomic scope" value="Bacteria"/>
</dbReference>
<accession>H0QWX5</accession>
<gene>
    <name evidence="6" type="ORF">GOEFS_027_00020</name>
</gene>
<evidence type="ECO:0000256" key="2">
    <source>
        <dbReference type="ARBA" id="ARBA00023125"/>
    </source>
</evidence>
<dbReference type="Pfam" id="PF01022">
    <property type="entry name" value="HTH_5"/>
    <property type="match status" value="1"/>
</dbReference>
<keyword evidence="2" id="KW-0238">DNA-binding</keyword>
<dbReference type="RefSeq" id="WP_007316664.1">
    <property type="nucleotide sequence ID" value="NZ_BAEH01000027.1"/>
</dbReference>
<feature type="region of interest" description="Disordered" evidence="4">
    <location>
        <begin position="1"/>
        <end position="28"/>
    </location>
</feature>
<dbReference type="NCBIfam" id="NF033788">
    <property type="entry name" value="HTH_metalloreg"/>
    <property type="match status" value="1"/>
</dbReference>
<evidence type="ECO:0000259" key="5">
    <source>
        <dbReference type="PROSITE" id="PS50987"/>
    </source>
</evidence>
<evidence type="ECO:0000313" key="7">
    <source>
        <dbReference type="Proteomes" id="UP000035034"/>
    </source>
</evidence>
<feature type="domain" description="HTH arsR-type" evidence="5">
    <location>
        <begin position="28"/>
        <end position="122"/>
    </location>
</feature>
<protein>
    <submittedName>
        <fullName evidence="6">Putative ArsR family transcriptional regulator</fullName>
    </submittedName>
</protein>